<evidence type="ECO:0000256" key="1">
    <source>
        <dbReference type="SAM" id="MobiDB-lite"/>
    </source>
</evidence>
<protein>
    <submittedName>
        <fullName evidence="2">Uncharacterized protein</fullName>
    </submittedName>
</protein>
<evidence type="ECO:0000313" key="3">
    <source>
        <dbReference type="Proteomes" id="UP000601435"/>
    </source>
</evidence>
<name>A0A812WDX7_9DINO</name>
<accession>A0A812WDX7</accession>
<comment type="caution">
    <text evidence="2">The sequence shown here is derived from an EMBL/GenBank/DDBJ whole genome shotgun (WGS) entry which is preliminary data.</text>
</comment>
<gene>
    <name evidence="2" type="ORF">SNEC2469_LOCUS19060</name>
</gene>
<feature type="compositionally biased region" description="Basic and acidic residues" evidence="1">
    <location>
        <begin position="192"/>
        <end position="202"/>
    </location>
</feature>
<organism evidence="2 3">
    <name type="scientific">Symbiodinium necroappetens</name>
    <dbReference type="NCBI Taxonomy" id="1628268"/>
    <lineage>
        <taxon>Eukaryota</taxon>
        <taxon>Sar</taxon>
        <taxon>Alveolata</taxon>
        <taxon>Dinophyceae</taxon>
        <taxon>Suessiales</taxon>
        <taxon>Symbiodiniaceae</taxon>
        <taxon>Symbiodinium</taxon>
    </lineage>
</organism>
<proteinExistence type="predicted"/>
<keyword evidence="3" id="KW-1185">Reference proteome</keyword>
<reference evidence="2" key="1">
    <citation type="submission" date="2021-02" db="EMBL/GenBank/DDBJ databases">
        <authorList>
            <person name="Dougan E. K."/>
            <person name="Rhodes N."/>
            <person name="Thang M."/>
            <person name="Chan C."/>
        </authorList>
    </citation>
    <scope>NUCLEOTIDE SEQUENCE</scope>
</reference>
<feature type="region of interest" description="Disordered" evidence="1">
    <location>
        <begin position="181"/>
        <end position="202"/>
    </location>
</feature>
<dbReference type="Proteomes" id="UP000601435">
    <property type="component" value="Unassembled WGS sequence"/>
</dbReference>
<dbReference type="EMBL" id="CAJNJA010032413">
    <property type="protein sequence ID" value="CAE7667087.1"/>
    <property type="molecule type" value="Genomic_DNA"/>
</dbReference>
<dbReference type="AlphaFoldDB" id="A0A812WDX7"/>
<sequence length="409" mass="45617">MQFIDLCLRDGRPLGELGLTPATWEVVDQNLDGYTVLWRVEEVACGLQVRGCKPELQKSAMAALEVITGVSLPADYSLDLLPGNDECSLEIKEHQVDLASLKTFLDYTGLAARWERSQLLTPAQRSLHTGIRMSTVAWFIFRAPFQETFQDEIRYARLHKRLIHRLAQLAEHHMSNVLQASLPTPQSGDVLHPAKRDGRRARGEPKLQNVLAIERFMTRGSLLHAADSVIQCRYPESSVPVPRPRILSGLHQEKLTAREHIRAVANVLNHLGVSLDDIFPKKPLKPLSPSSEILMNYTVGEKTMPFITSVEDGDSRWDVPDADSHHIRLIVCPDEGSPMFSSYVFLATRNASINLCRDELLLSLKGIRSRAPEVLYRLYSHCHAAAEVQVEPVLPPGSGIVAPDEAILG</sequence>
<evidence type="ECO:0000313" key="2">
    <source>
        <dbReference type="EMBL" id="CAE7667087.1"/>
    </source>
</evidence>
<dbReference type="OrthoDB" id="10459706at2759"/>